<dbReference type="InterPro" id="IPR013131">
    <property type="entry name" value="Mannitol_DH_N"/>
</dbReference>
<proteinExistence type="predicted"/>
<dbReference type="Pfam" id="PF08125">
    <property type="entry name" value="Mannitol_dh_C"/>
    <property type="match status" value="1"/>
</dbReference>
<dbReference type="InterPro" id="IPR036291">
    <property type="entry name" value="NAD(P)-bd_dom_sf"/>
</dbReference>
<accession>A0ABW1VDG2</accession>
<dbReference type="PANTHER" id="PTHR43362:SF1">
    <property type="entry name" value="MANNITOL DEHYDROGENASE 2-RELATED"/>
    <property type="match status" value="1"/>
</dbReference>
<dbReference type="EMBL" id="JBHSTP010000001">
    <property type="protein sequence ID" value="MFC6355066.1"/>
    <property type="molecule type" value="Genomic_DNA"/>
</dbReference>
<feature type="domain" description="Mannitol dehydrogenase N-terminal" evidence="3">
    <location>
        <begin position="26"/>
        <end position="282"/>
    </location>
</feature>
<evidence type="ECO:0000259" key="3">
    <source>
        <dbReference type="Pfam" id="PF01232"/>
    </source>
</evidence>
<dbReference type="PANTHER" id="PTHR43362">
    <property type="entry name" value="MANNITOL DEHYDROGENASE DSF1-RELATED"/>
    <property type="match status" value="1"/>
</dbReference>
<dbReference type="GO" id="GO:0016491">
    <property type="term" value="F:oxidoreductase activity"/>
    <property type="evidence" value="ECO:0007669"/>
    <property type="project" value="UniProtKB-KW"/>
</dbReference>
<evidence type="ECO:0000313" key="6">
    <source>
        <dbReference type="Proteomes" id="UP001596306"/>
    </source>
</evidence>
<dbReference type="InterPro" id="IPR013118">
    <property type="entry name" value="Mannitol_DH_C"/>
</dbReference>
<sequence>MNRLTPDSLARSGRELALDRAQMTPGIVHLGSGGFFRAHVAAVTEDAMAATDDLSWGIIAVTQRSADVAEQLNPQCGLFTVTERQPDESSTRVVSSVLSVIDGHGSPGAIVDAIADRRISVVTLTITEKGYRFDARSGRLDLDDPAVQADLSAEGGPERRSPTTAVGQIAAGLRRRFRGGAGAITVVSCDNLPANGRLTQTLVRDFLAAAPDDDDDELAVWIDTNVRFPSTMVDRMVPATSPDDLDEVERFLGLRDEGAVVAEPFWQWVVEDDFAGSRPPWERVGVQFTDDVAPWEKAKLRLLNAAHSLLAYLGLLAGYETIAETVADPAFERIAARMIADEALPSLTLPRGFDGPAYCGSVLRRFANPALGHSCAKVASDGSQKLGIRILPTMRDALARGEIPTASALAVASWMHRVATTPVARLDDPAAAELVELAAGHEAPDEVVSELLTYSRVFDAKFAANPAAVGAIVDWYVLIAAEGSDGLKRKLLS</sequence>
<keyword evidence="6" id="KW-1185">Reference proteome</keyword>
<organism evidence="5 6">
    <name type="scientific">Luethyella okanaganae</name>
    <dbReference type="NCBI Taxonomy" id="69372"/>
    <lineage>
        <taxon>Bacteria</taxon>
        <taxon>Bacillati</taxon>
        <taxon>Actinomycetota</taxon>
        <taxon>Actinomycetes</taxon>
        <taxon>Micrococcales</taxon>
        <taxon>Microbacteriaceae</taxon>
        <taxon>Luethyella</taxon>
    </lineage>
</organism>
<dbReference type="Proteomes" id="UP001596306">
    <property type="component" value="Unassembled WGS sequence"/>
</dbReference>
<keyword evidence="1 5" id="KW-0560">Oxidoreductase</keyword>
<dbReference type="PRINTS" id="PR00084">
    <property type="entry name" value="MTLDHDRGNASE"/>
</dbReference>
<comment type="caution">
    <text evidence="5">The sequence shown here is derived from an EMBL/GenBank/DDBJ whole genome shotgun (WGS) entry which is preliminary data.</text>
</comment>
<evidence type="ECO:0000313" key="5">
    <source>
        <dbReference type="EMBL" id="MFC6355066.1"/>
    </source>
</evidence>
<comment type="catalytic activity">
    <reaction evidence="2">
        <text>D-mannitol 1-phosphate + NAD(+) = beta-D-fructose 6-phosphate + NADH + H(+)</text>
        <dbReference type="Rhea" id="RHEA:19661"/>
        <dbReference type="ChEBI" id="CHEBI:15378"/>
        <dbReference type="ChEBI" id="CHEBI:57540"/>
        <dbReference type="ChEBI" id="CHEBI:57634"/>
        <dbReference type="ChEBI" id="CHEBI:57945"/>
        <dbReference type="ChEBI" id="CHEBI:61381"/>
        <dbReference type="EC" id="1.1.1.17"/>
    </reaction>
</comment>
<dbReference type="Gene3D" id="1.10.1040.10">
    <property type="entry name" value="N-(1-d-carboxylethyl)-l-norvaline Dehydrogenase, domain 2"/>
    <property type="match status" value="1"/>
</dbReference>
<dbReference type="SUPFAM" id="SSF51735">
    <property type="entry name" value="NAD(P)-binding Rossmann-fold domains"/>
    <property type="match status" value="1"/>
</dbReference>
<dbReference type="InterPro" id="IPR050988">
    <property type="entry name" value="Mannitol_DH/Oxidoreductase"/>
</dbReference>
<dbReference type="InterPro" id="IPR008927">
    <property type="entry name" value="6-PGluconate_DH-like_C_sf"/>
</dbReference>
<name>A0ABW1VDG2_9MICO</name>
<dbReference type="InterPro" id="IPR013328">
    <property type="entry name" value="6PGD_dom2"/>
</dbReference>
<evidence type="ECO:0000259" key="4">
    <source>
        <dbReference type="Pfam" id="PF08125"/>
    </source>
</evidence>
<protein>
    <submittedName>
        <fullName evidence="5">Mannitol dehydrogenase family protein</fullName>
        <ecNumber evidence="5">1.1.1.-</ecNumber>
    </submittedName>
</protein>
<dbReference type="EC" id="1.1.1.-" evidence="5"/>
<dbReference type="Pfam" id="PF01232">
    <property type="entry name" value="Mannitol_dh"/>
    <property type="match status" value="1"/>
</dbReference>
<evidence type="ECO:0000256" key="2">
    <source>
        <dbReference type="ARBA" id="ARBA00048615"/>
    </source>
</evidence>
<reference evidence="6" key="1">
    <citation type="journal article" date="2019" name="Int. J. Syst. Evol. Microbiol.">
        <title>The Global Catalogue of Microorganisms (GCM) 10K type strain sequencing project: providing services to taxonomists for standard genome sequencing and annotation.</title>
        <authorList>
            <consortium name="The Broad Institute Genomics Platform"/>
            <consortium name="The Broad Institute Genome Sequencing Center for Infectious Disease"/>
            <person name="Wu L."/>
            <person name="Ma J."/>
        </authorList>
    </citation>
    <scope>NUCLEOTIDE SEQUENCE [LARGE SCALE GENOMIC DNA]</scope>
    <source>
        <strain evidence="6">CCUG 43304</strain>
    </source>
</reference>
<dbReference type="InterPro" id="IPR000669">
    <property type="entry name" value="Mannitol_DH"/>
</dbReference>
<evidence type="ECO:0000256" key="1">
    <source>
        <dbReference type="ARBA" id="ARBA00023002"/>
    </source>
</evidence>
<dbReference type="SUPFAM" id="SSF48179">
    <property type="entry name" value="6-phosphogluconate dehydrogenase C-terminal domain-like"/>
    <property type="match status" value="1"/>
</dbReference>
<gene>
    <name evidence="5" type="ORF">ACFQB0_02930</name>
</gene>
<feature type="domain" description="Mannitol dehydrogenase C-terminal" evidence="4">
    <location>
        <begin position="291"/>
        <end position="474"/>
    </location>
</feature>
<dbReference type="Gene3D" id="3.40.50.720">
    <property type="entry name" value="NAD(P)-binding Rossmann-like Domain"/>
    <property type="match status" value="1"/>
</dbReference>
<dbReference type="RefSeq" id="WP_386727375.1">
    <property type="nucleotide sequence ID" value="NZ_JBHSTP010000001.1"/>
</dbReference>